<dbReference type="InterPro" id="IPR036888">
    <property type="entry name" value="DNA_integrity_DisA_N_sf"/>
</dbReference>
<dbReference type="eggNOG" id="ENOG503497X">
    <property type="taxonomic scope" value="Bacteria"/>
</dbReference>
<evidence type="ECO:0000313" key="2">
    <source>
        <dbReference type="Proteomes" id="UP000006697"/>
    </source>
</evidence>
<organism evidence="1 2">
    <name type="scientific">Herminiimonas arsenicoxydans</name>
    <dbReference type="NCBI Taxonomy" id="204773"/>
    <lineage>
        <taxon>Bacteria</taxon>
        <taxon>Pseudomonadati</taxon>
        <taxon>Pseudomonadota</taxon>
        <taxon>Betaproteobacteria</taxon>
        <taxon>Burkholderiales</taxon>
        <taxon>Oxalobacteraceae</taxon>
        <taxon>Herminiimonas</taxon>
    </lineage>
</organism>
<proteinExistence type="predicted"/>
<dbReference type="STRING" id="204773.HEAR2193"/>
<gene>
    <name evidence="1" type="ordered locus">HEAR2193</name>
</gene>
<dbReference type="HOGENOM" id="CLU_133366_0_0_4"/>
<evidence type="ECO:0008006" key="3">
    <source>
        <dbReference type="Google" id="ProtNLM"/>
    </source>
</evidence>
<keyword evidence="2" id="KW-1185">Reference proteome</keyword>
<accession>A4G742</accession>
<reference evidence="1 2" key="1">
    <citation type="journal article" date="2007" name="PLoS Genet.">
        <title>A tale of two oxidation states: bacterial colonization of arsenic-rich environments.</title>
        <authorList>
            <person name="Muller D."/>
            <person name="Medigue C."/>
            <person name="Koechler S."/>
            <person name="Barbe V."/>
            <person name="Barakat M."/>
            <person name="Talla E."/>
            <person name="Bonnefoy V."/>
            <person name="Krin E."/>
            <person name="Arsene-Ploetze F."/>
            <person name="Carapito C."/>
            <person name="Chandler M."/>
            <person name="Cournoyer B."/>
            <person name="Cruveiller S."/>
            <person name="Dossat C."/>
            <person name="Duval S."/>
            <person name="Heymann M."/>
            <person name="Leize E."/>
            <person name="Lieutaud A."/>
            <person name="Lievremont D."/>
            <person name="Makita Y."/>
            <person name="Mangenot S."/>
            <person name="Nitschke W."/>
            <person name="Ortet P."/>
            <person name="Perdrial N."/>
            <person name="Schoepp B."/>
            <person name="Siguier N."/>
            <person name="Simeonova D.D."/>
            <person name="Rouy Z."/>
            <person name="Segurens B."/>
            <person name="Turlin E."/>
            <person name="Vallenet D."/>
            <person name="Van Dorsselaer A."/>
            <person name="Weiss S."/>
            <person name="Weissenbach J."/>
            <person name="Lett M.C."/>
            <person name="Danchin A."/>
            <person name="Bertin P.N."/>
        </authorList>
    </citation>
    <scope>NUCLEOTIDE SEQUENCE [LARGE SCALE GENOMIC DNA]</scope>
    <source>
        <strain evidence="2">ULPAs1</strain>
    </source>
</reference>
<evidence type="ECO:0000313" key="1">
    <source>
        <dbReference type="EMBL" id="CAL62329.1"/>
    </source>
</evidence>
<dbReference type="Proteomes" id="UP000006697">
    <property type="component" value="Chromosome"/>
</dbReference>
<name>A4G742_HERAR</name>
<sequence>MNSSISEQACELLRLVSTKRPNKFSGVGVVFYKELDLLPRVWLGNPETPLPHLPVFGLEKIAVTLAAIADYENPWHDGFHLVDGSSWALTHVSQFISPPLPDDERKIAEPRPTGARHMTALLASQIPSIFCVGLLTQAGEVCLFENGRQIHRH</sequence>
<dbReference type="KEGG" id="har:HEAR2193"/>
<protein>
    <recommendedName>
        <fullName evidence="3">DAC domain-containing protein</fullName>
    </recommendedName>
</protein>
<dbReference type="SUPFAM" id="SSF143597">
    <property type="entry name" value="YojJ-like"/>
    <property type="match status" value="1"/>
</dbReference>
<dbReference type="AlphaFoldDB" id="A4G742"/>
<dbReference type="EMBL" id="CU207211">
    <property type="protein sequence ID" value="CAL62329.1"/>
    <property type="molecule type" value="Genomic_DNA"/>
</dbReference>